<evidence type="ECO:0000256" key="4">
    <source>
        <dbReference type="ARBA" id="ARBA00022475"/>
    </source>
</evidence>
<dbReference type="FunFam" id="2.30.29.30:FF:000002">
    <property type="entry name" value="Band 4.1-like protein 5 isoform 1"/>
    <property type="match status" value="1"/>
</dbReference>
<dbReference type="SMART" id="SM01195">
    <property type="entry name" value="FA"/>
    <property type="match status" value="1"/>
</dbReference>
<dbReference type="Pfam" id="PF08736">
    <property type="entry name" value="FA"/>
    <property type="match status" value="1"/>
</dbReference>
<dbReference type="Ensembl" id="ENSHCOT00000022594.1">
    <property type="protein sequence ID" value="ENSHCOP00000014859.1"/>
    <property type="gene ID" value="ENSHCOG00000018374.1"/>
</dbReference>
<keyword evidence="6" id="KW-0965">Cell junction</keyword>
<feature type="transmembrane region" description="Helical" evidence="8">
    <location>
        <begin position="157"/>
        <end position="175"/>
    </location>
</feature>
<dbReference type="OMA" id="DCCQHGG"/>
<feature type="domain" description="FERM" evidence="9">
    <location>
        <begin position="43"/>
        <end position="356"/>
    </location>
</feature>
<evidence type="ECO:0000256" key="1">
    <source>
        <dbReference type="ARBA" id="ARBA00004202"/>
    </source>
</evidence>
<dbReference type="SUPFAM" id="SSF50729">
    <property type="entry name" value="PH domain-like"/>
    <property type="match status" value="1"/>
</dbReference>
<dbReference type="Gene3D" id="1.20.80.10">
    <property type="match status" value="1"/>
</dbReference>
<dbReference type="InterPro" id="IPR019747">
    <property type="entry name" value="FERM_CS"/>
</dbReference>
<evidence type="ECO:0000256" key="2">
    <source>
        <dbReference type="ARBA" id="ARBA00004496"/>
    </source>
</evidence>
<dbReference type="PROSITE" id="PS00661">
    <property type="entry name" value="FERM_2"/>
    <property type="match status" value="1"/>
</dbReference>
<dbReference type="GO" id="GO:0031032">
    <property type="term" value="P:actomyosin structure organization"/>
    <property type="evidence" value="ECO:0007669"/>
    <property type="project" value="TreeGrafter"/>
</dbReference>
<dbReference type="InterPro" id="IPR035963">
    <property type="entry name" value="FERM_2"/>
</dbReference>
<dbReference type="InterPro" id="IPR000299">
    <property type="entry name" value="FERM_domain"/>
</dbReference>
<keyword evidence="5" id="KW-0963">Cytoplasm</keyword>
<dbReference type="InterPro" id="IPR011993">
    <property type="entry name" value="PH-like_dom_sf"/>
</dbReference>
<organism evidence="10 11">
    <name type="scientific">Hippocampus comes</name>
    <name type="common">Tiger tail seahorse</name>
    <dbReference type="NCBI Taxonomy" id="109280"/>
    <lineage>
        <taxon>Eukaryota</taxon>
        <taxon>Metazoa</taxon>
        <taxon>Chordata</taxon>
        <taxon>Craniata</taxon>
        <taxon>Vertebrata</taxon>
        <taxon>Euteleostomi</taxon>
        <taxon>Actinopterygii</taxon>
        <taxon>Neopterygii</taxon>
        <taxon>Teleostei</taxon>
        <taxon>Neoteleostei</taxon>
        <taxon>Acanthomorphata</taxon>
        <taxon>Syngnathiaria</taxon>
        <taxon>Syngnathiformes</taxon>
        <taxon>Syngnathoidei</taxon>
        <taxon>Syngnathidae</taxon>
        <taxon>Hippocampus</taxon>
    </lineage>
</organism>
<dbReference type="Proteomes" id="UP000264820">
    <property type="component" value="Unplaced"/>
</dbReference>
<dbReference type="InterPro" id="IPR019748">
    <property type="entry name" value="FERM_central"/>
</dbReference>
<dbReference type="InterPro" id="IPR014847">
    <property type="entry name" value="FA"/>
</dbReference>
<name>A0A3Q2YAF1_HIPCM</name>
<dbReference type="Gene3D" id="2.30.29.30">
    <property type="entry name" value="Pleckstrin-homology domain (PH domain)/Phosphotyrosine-binding domain (PTB)"/>
    <property type="match status" value="1"/>
</dbReference>
<evidence type="ECO:0000256" key="5">
    <source>
        <dbReference type="ARBA" id="ARBA00022490"/>
    </source>
</evidence>
<dbReference type="STRING" id="109280.ENSHCOP00000014859"/>
<dbReference type="Pfam" id="PF09379">
    <property type="entry name" value="FERM_N"/>
    <property type="match status" value="1"/>
</dbReference>
<dbReference type="PROSITE" id="PS50057">
    <property type="entry name" value="FERM_3"/>
    <property type="match status" value="1"/>
</dbReference>
<dbReference type="InterPro" id="IPR018980">
    <property type="entry name" value="FERM_PH-like_C"/>
</dbReference>
<dbReference type="Pfam" id="PF00373">
    <property type="entry name" value="FERM_M"/>
    <property type="match status" value="1"/>
</dbReference>
<accession>A0A3Q2YAF1</accession>
<dbReference type="AlphaFoldDB" id="A0A3Q2YAF1"/>
<protein>
    <submittedName>
        <fullName evidence="10">Erythrocyte membrane protein band 4.1 like 5</fullName>
    </submittedName>
</protein>
<dbReference type="InterPro" id="IPR018979">
    <property type="entry name" value="FERM_N"/>
</dbReference>
<dbReference type="GO" id="GO:0005886">
    <property type="term" value="C:plasma membrane"/>
    <property type="evidence" value="ECO:0007669"/>
    <property type="project" value="UniProtKB-SubCell"/>
</dbReference>
<dbReference type="GO" id="GO:0005737">
    <property type="term" value="C:cytoplasm"/>
    <property type="evidence" value="ECO:0007669"/>
    <property type="project" value="UniProtKB-SubCell"/>
</dbReference>
<evidence type="ECO:0000256" key="6">
    <source>
        <dbReference type="ARBA" id="ARBA00022949"/>
    </source>
</evidence>
<dbReference type="FunFam" id="1.20.80.10:FF:000003">
    <property type="entry name" value="Tyrosine-protein phosphatase non-receptor type 4"/>
    <property type="match status" value="1"/>
</dbReference>
<dbReference type="PANTHER" id="PTHR23280">
    <property type="entry name" value="4.1 G PROTEIN"/>
    <property type="match status" value="1"/>
</dbReference>
<dbReference type="SMART" id="SM01196">
    <property type="entry name" value="FERM_C"/>
    <property type="match status" value="1"/>
</dbReference>
<keyword evidence="11" id="KW-1185">Reference proteome</keyword>
<sequence>MLSFLRRTLGRRSIRKHAEKTRLREAQRATTHIPAAGDAKSIITCRVSLLDGTDVSVDLPKKAKGEELFDQIMYHLDIVEKDYFGLQNVFMGITNLRAHYASGFAVSFHISLMVPWVLLFGPPYCLHMRVKFYSSEPNNLHEELTRYLFVLQLKQDILSGNLCVFLFCIFLQTFTHKKNKIIMFLFFSSTAELGDCDPLEHSLDLVSEFRFIPEQTEDVELAIYNMWKECRGQTPAQAEINYLNKAKWLEMYGVDMHMVQARDGNEYSLGLTPTGVLVFEGQTKIGLFFWPKITRLDFKKSKLTLVVVEDDDQTVNMQLNGKEQEHTFVFRMDHPKACKHLWKCAVEHHAFFRLRGPVQKNSARSGFIRMGSRFRYSGNTEYQTTKSNKARRSASFERRPSRRYSRRTMHNRGECHNQVSASRGAWSGAPVVNVAPASVCGPLEIEPLPRSPGGEKRRWVLFFFVVAKLA</sequence>
<evidence type="ECO:0000313" key="11">
    <source>
        <dbReference type="Proteomes" id="UP000264820"/>
    </source>
</evidence>
<comment type="subcellular location">
    <subcellularLocation>
        <location evidence="3">Cell junction</location>
        <location evidence="3">Adherens junction</location>
    </subcellularLocation>
    <subcellularLocation>
        <location evidence="1">Cell membrane</location>
        <topology evidence="1">Peripheral membrane protein</topology>
    </subcellularLocation>
    <subcellularLocation>
        <location evidence="2">Cytoplasm</location>
    </subcellularLocation>
</comment>
<dbReference type="PANTHER" id="PTHR23280:SF15">
    <property type="entry name" value="BAND 4.1-LIKE PROTEIN 5"/>
    <property type="match status" value="1"/>
</dbReference>
<dbReference type="FunFam" id="3.10.20.90:FF:000024">
    <property type="entry name" value="Erythrocyte membrane protein band 4.1-like 5"/>
    <property type="match status" value="1"/>
</dbReference>
<keyword evidence="4" id="KW-1003">Cell membrane</keyword>
<evidence type="ECO:0000256" key="8">
    <source>
        <dbReference type="SAM" id="Phobius"/>
    </source>
</evidence>
<keyword evidence="8" id="KW-1133">Transmembrane helix</keyword>
<dbReference type="InterPro" id="IPR029071">
    <property type="entry name" value="Ubiquitin-like_domsf"/>
</dbReference>
<dbReference type="Pfam" id="PF09380">
    <property type="entry name" value="FERM_C"/>
    <property type="match status" value="1"/>
</dbReference>
<dbReference type="SMART" id="SM00295">
    <property type="entry name" value="B41"/>
    <property type="match status" value="1"/>
</dbReference>
<dbReference type="SUPFAM" id="SSF47031">
    <property type="entry name" value="Second domain of FERM"/>
    <property type="match status" value="1"/>
</dbReference>
<dbReference type="PRINTS" id="PR00935">
    <property type="entry name" value="BAND41"/>
</dbReference>
<evidence type="ECO:0000256" key="7">
    <source>
        <dbReference type="ARBA" id="ARBA00023136"/>
    </source>
</evidence>
<keyword evidence="7 8" id="KW-0472">Membrane</keyword>
<keyword evidence="8" id="KW-0812">Transmembrane</keyword>
<dbReference type="InterPro" id="IPR014352">
    <property type="entry name" value="FERM/acyl-CoA-bd_prot_sf"/>
</dbReference>
<feature type="transmembrane region" description="Helical" evidence="8">
    <location>
        <begin position="100"/>
        <end position="119"/>
    </location>
</feature>
<dbReference type="CDD" id="cd13186">
    <property type="entry name" value="FERM_C_NBL4_NBL5"/>
    <property type="match status" value="1"/>
</dbReference>
<proteinExistence type="predicted"/>
<dbReference type="GO" id="GO:0005856">
    <property type="term" value="C:cytoskeleton"/>
    <property type="evidence" value="ECO:0007669"/>
    <property type="project" value="TreeGrafter"/>
</dbReference>
<dbReference type="InterPro" id="IPR019749">
    <property type="entry name" value="Band_41_domain"/>
</dbReference>
<dbReference type="GO" id="GO:0005912">
    <property type="term" value="C:adherens junction"/>
    <property type="evidence" value="ECO:0007669"/>
    <property type="project" value="UniProtKB-SubCell"/>
</dbReference>
<reference evidence="10" key="2">
    <citation type="submission" date="2025-09" db="UniProtKB">
        <authorList>
            <consortium name="Ensembl"/>
        </authorList>
    </citation>
    <scope>IDENTIFICATION</scope>
</reference>
<dbReference type="Gene3D" id="3.10.20.90">
    <property type="entry name" value="Phosphatidylinositol 3-kinase Catalytic Subunit, Chain A, domain 1"/>
    <property type="match status" value="1"/>
</dbReference>
<reference evidence="10" key="1">
    <citation type="submission" date="2025-08" db="UniProtKB">
        <authorList>
            <consortium name="Ensembl"/>
        </authorList>
    </citation>
    <scope>IDENTIFICATION</scope>
</reference>
<dbReference type="GeneTree" id="ENSGT00940000156332"/>
<evidence type="ECO:0000259" key="9">
    <source>
        <dbReference type="PROSITE" id="PS50057"/>
    </source>
</evidence>
<evidence type="ECO:0000256" key="3">
    <source>
        <dbReference type="ARBA" id="ARBA00004536"/>
    </source>
</evidence>
<dbReference type="SUPFAM" id="SSF54236">
    <property type="entry name" value="Ubiquitin-like"/>
    <property type="match status" value="1"/>
</dbReference>
<dbReference type="CDD" id="cd14473">
    <property type="entry name" value="FERM_B-lobe"/>
    <property type="match status" value="1"/>
</dbReference>
<evidence type="ECO:0000313" key="10">
    <source>
        <dbReference type="Ensembl" id="ENSHCOP00000014859.1"/>
    </source>
</evidence>